<dbReference type="AlphaFoldDB" id="A0A7Z0IJ05"/>
<dbReference type="PANTHER" id="PTHR23514:SF13">
    <property type="entry name" value="INNER MEMBRANE PROTEIN YBJJ"/>
    <property type="match status" value="1"/>
</dbReference>
<evidence type="ECO:0000256" key="4">
    <source>
        <dbReference type="ARBA" id="ARBA00023136"/>
    </source>
</evidence>
<name>A0A7Z0IJ05_9MICO</name>
<dbReference type="Gene3D" id="1.20.1250.20">
    <property type="entry name" value="MFS general substrate transporter like domains"/>
    <property type="match status" value="2"/>
</dbReference>
<keyword evidence="4 5" id="KW-0472">Membrane</keyword>
<proteinExistence type="predicted"/>
<dbReference type="InterPro" id="IPR011701">
    <property type="entry name" value="MFS"/>
</dbReference>
<keyword evidence="2 5" id="KW-0812">Transmembrane</keyword>
<feature type="transmembrane region" description="Helical" evidence="5">
    <location>
        <begin position="307"/>
        <end position="325"/>
    </location>
</feature>
<dbReference type="PANTHER" id="PTHR23514">
    <property type="entry name" value="BYPASS OF STOP CODON PROTEIN 6"/>
    <property type="match status" value="1"/>
</dbReference>
<evidence type="ECO:0000256" key="1">
    <source>
        <dbReference type="ARBA" id="ARBA00004651"/>
    </source>
</evidence>
<reference evidence="7 8" key="1">
    <citation type="submission" date="2020-07" db="EMBL/GenBank/DDBJ databases">
        <title>Sequencing the genomes of 1000 actinobacteria strains.</title>
        <authorList>
            <person name="Klenk H.-P."/>
        </authorList>
    </citation>
    <scope>NUCLEOTIDE SEQUENCE [LARGE SCALE GENOMIC DNA]</scope>
    <source>
        <strain evidence="7 8">DSM 26341</strain>
    </source>
</reference>
<feature type="transmembrane region" description="Helical" evidence="5">
    <location>
        <begin position="167"/>
        <end position="189"/>
    </location>
</feature>
<keyword evidence="3 5" id="KW-1133">Transmembrane helix</keyword>
<dbReference type="Pfam" id="PF07690">
    <property type="entry name" value="MFS_1"/>
    <property type="match status" value="1"/>
</dbReference>
<dbReference type="InterPro" id="IPR036259">
    <property type="entry name" value="MFS_trans_sf"/>
</dbReference>
<comment type="subcellular location">
    <subcellularLocation>
        <location evidence="1">Cell membrane</location>
        <topology evidence="1">Multi-pass membrane protein</topology>
    </subcellularLocation>
</comment>
<feature type="transmembrane region" description="Helical" evidence="5">
    <location>
        <begin position="12"/>
        <end position="32"/>
    </location>
</feature>
<feature type="transmembrane region" description="Helical" evidence="5">
    <location>
        <begin position="337"/>
        <end position="355"/>
    </location>
</feature>
<dbReference type="InterPro" id="IPR051788">
    <property type="entry name" value="MFS_Transporter"/>
</dbReference>
<evidence type="ECO:0000313" key="8">
    <source>
        <dbReference type="Proteomes" id="UP000539111"/>
    </source>
</evidence>
<feature type="domain" description="Major facilitator superfamily (MFS) profile" evidence="6">
    <location>
        <begin position="13"/>
        <end position="389"/>
    </location>
</feature>
<feature type="transmembrane region" description="Helical" evidence="5">
    <location>
        <begin position="361"/>
        <end position="386"/>
    </location>
</feature>
<evidence type="ECO:0000313" key="7">
    <source>
        <dbReference type="EMBL" id="NYI69050.1"/>
    </source>
</evidence>
<dbReference type="InterPro" id="IPR020846">
    <property type="entry name" value="MFS_dom"/>
</dbReference>
<keyword evidence="8" id="KW-1185">Reference proteome</keyword>
<organism evidence="7 8">
    <name type="scientific">Spelaeicoccus albus</name>
    <dbReference type="NCBI Taxonomy" id="1280376"/>
    <lineage>
        <taxon>Bacteria</taxon>
        <taxon>Bacillati</taxon>
        <taxon>Actinomycetota</taxon>
        <taxon>Actinomycetes</taxon>
        <taxon>Micrococcales</taxon>
        <taxon>Brevibacteriaceae</taxon>
        <taxon>Spelaeicoccus</taxon>
    </lineage>
</organism>
<comment type="caution">
    <text evidence="7">The sequence shown here is derived from an EMBL/GenBank/DDBJ whole genome shotgun (WGS) entry which is preliminary data.</text>
</comment>
<dbReference type="RefSeq" id="WP_237249148.1">
    <property type="nucleotide sequence ID" value="NZ_JACBZP010000001.1"/>
</dbReference>
<feature type="transmembrane region" description="Helical" evidence="5">
    <location>
        <begin position="44"/>
        <end position="67"/>
    </location>
</feature>
<feature type="transmembrane region" description="Helical" evidence="5">
    <location>
        <begin position="284"/>
        <end position="301"/>
    </location>
</feature>
<sequence>MTIRRTQPTTRAWLGAVFIAFILSGFGLSSWVARIPAVRDDLQLSTGSVGLVILGLSIGSIAGLTMANPIVTWLGAGRAMGAALVVAGAGLAIVGAGSVSSPAVVVVGLFVFGFGQGSCDVIMNLEGALVEREIGRTMLPLMHASFSLGTVTGAVAGAAASKLGIPVLWHLGAVAVLLVVVMPIAARFVARRAVPEAPSMTWKDKTRSAIRAWIEARVLLIGIVMLGMSFAEGSASDWLALASVDGHGLTNTAGAIVFGVFVSAMTIGRIAGGPLIDKFGRVPVLRVSAATAMVGLAAFIFSPWPAVAVAAVVPWGLGTALGFPVGMSAAADDPQKAAARVSAVATMGYLAFLAGPPLIGLIGAHIGLLNALILVLALVVAAGLAAPAARRPESLKA</sequence>
<accession>A0A7Z0IJ05</accession>
<protein>
    <submittedName>
        <fullName evidence="7">MFS family permease</fullName>
    </submittedName>
</protein>
<evidence type="ECO:0000256" key="5">
    <source>
        <dbReference type="SAM" id="Phobius"/>
    </source>
</evidence>
<dbReference type="SUPFAM" id="SSF103473">
    <property type="entry name" value="MFS general substrate transporter"/>
    <property type="match status" value="1"/>
</dbReference>
<dbReference type="Proteomes" id="UP000539111">
    <property type="component" value="Unassembled WGS sequence"/>
</dbReference>
<feature type="transmembrane region" description="Helical" evidence="5">
    <location>
        <begin position="79"/>
        <end position="97"/>
    </location>
</feature>
<gene>
    <name evidence="7" type="ORF">BJY26_003356</name>
</gene>
<dbReference type="EMBL" id="JACBZP010000001">
    <property type="protein sequence ID" value="NYI69050.1"/>
    <property type="molecule type" value="Genomic_DNA"/>
</dbReference>
<evidence type="ECO:0000256" key="3">
    <source>
        <dbReference type="ARBA" id="ARBA00022989"/>
    </source>
</evidence>
<dbReference type="GO" id="GO:0022857">
    <property type="term" value="F:transmembrane transporter activity"/>
    <property type="evidence" value="ECO:0007669"/>
    <property type="project" value="InterPro"/>
</dbReference>
<dbReference type="GO" id="GO:0005886">
    <property type="term" value="C:plasma membrane"/>
    <property type="evidence" value="ECO:0007669"/>
    <property type="project" value="UniProtKB-SubCell"/>
</dbReference>
<feature type="transmembrane region" description="Helical" evidence="5">
    <location>
        <begin position="251"/>
        <end position="272"/>
    </location>
</feature>
<dbReference type="CDD" id="cd17393">
    <property type="entry name" value="MFS_MosC_like"/>
    <property type="match status" value="1"/>
</dbReference>
<feature type="transmembrane region" description="Helical" evidence="5">
    <location>
        <begin position="210"/>
        <end position="231"/>
    </location>
</feature>
<evidence type="ECO:0000259" key="6">
    <source>
        <dbReference type="PROSITE" id="PS50850"/>
    </source>
</evidence>
<dbReference type="PROSITE" id="PS50850">
    <property type="entry name" value="MFS"/>
    <property type="match status" value="1"/>
</dbReference>
<evidence type="ECO:0000256" key="2">
    <source>
        <dbReference type="ARBA" id="ARBA00022692"/>
    </source>
</evidence>